<name>A0A9N9QMB3_9CUCU</name>
<keyword evidence="3" id="KW-1185">Reference proteome</keyword>
<feature type="compositionally biased region" description="Pro residues" evidence="1">
    <location>
        <begin position="110"/>
        <end position="124"/>
    </location>
</feature>
<feature type="region of interest" description="Disordered" evidence="1">
    <location>
        <begin position="101"/>
        <end position="178"/>
    </location>
</feature>
<reference evidence="2" key="1">
    <citation type="submission" date="2022-01" db="EMBL/GenBank/DDBJ databases">
        <authorList>
            <person name="King R."/>
        </authorList>
    </citation>
    <scope>NUCLEOTIDE SEQUENCE</scope>
</reference>
<protein>
    <submittedName>
        <fullName evidence="2">Uncharacterized protein</fullName>
    </submittedName>
</protein>
<evidence type="ECO:0000313" key="2">
    <source>
        <dbReference type="EMBL" id="CAG9771444.1"/>
    </source>
</evidence>
<dbReference type="Proteomes" id="UP001152799">
    <property type="component" value="Chromosome 7"/>
</dbReference>
<feature type="region of interest" description="Disordered" evidence="1">
    <location>
        <begin position="201"/>
        <end position="231"/>
    </location>
</feature>
<organism evidence="2 3">
    <name type="scientific">Ceutorhynchus assimilis</name>
    <name type="common">cabbage seed weevil</name>
    <dbReference type="NCBI Taxonomy" id="467358"/>
    <lineage>
        <taxon>Eukaryota</taxon>
        <taxon>Metazoa</taxon>
        <taxon>Ecdysozoa</taxon>
        <taxon>Arthropoda</taxon>
        <taxon>Hexapoda</taxon>
        <taxon>Insecta</taxon>
        <taxon>Pterygota</taxon>
        <taxon>Neoptera</taxon>
        <taxon>Endopterygota</taxon>
        <taxon>Coleoptera</taxon>
        <taxon>Polyphaga</taxon>
        <taxon>Cucujiformia</taxon>
        <taxon>Curculionidae</taxon>
        <taxon>Ceutorhynchinae</taxon>
        <taxon>Ceutorhynchus</taxon>
    </lineage>
</organism>
<proteinExistence type="predicted"/>
<dbReference type="AlphaFoldDB" id="A0A9N9QMB3"/>
<evidence type="ECO:0000256" key="1">
    <source>
        <dbReference type="SAM" id="MobiDB-lite"/>
    </source>
</evidence>
<accession>A0A9N9QMB3</accession>
<sequence>MPTWQRCRSCSTWESMKEKHKSVSFQDFFFKPFEFVSFNGCEAENITYFQFHMQFKEIQTYKLLRHFIVQRRLGVRVDRRTHHREVEKLYHLLGPHSHLTHLFPVKKPKNPTPDPEGSPTPVPPESKLSTAVPEAFPSVPVEVPATPVAGPRAGPSTDTRVEGSPEGQVNVFGDSDSEESEINVPVRFTKRALISPSPSPFLAGPALEGSDETETQENVQVLSEPSKAGPVRKKRRTALQLLWERQRSWERDGWMKKLILKDMLPGAAPTRQTQRKISRAGCKITDVTQEEIEKRLLVSK</sequence>
<gene>
    <name evidence="2" type="ORF">CEUTPL_LOCUS11876</name>
</gene>
<evidence type="ECO:0000313" key="3">
    <source>
        <dbReference type="Proteomes" id="UP001152799"/>
    </source>
</evidence>
<dbReference type="EMBL" id="OU892283">
    <property type="protein sequence ID" value="CAG9771444.1"/>
    <property type="molecule type" value="Genomic_DNA"/>
</dbReference>
<dbReference type="OrthoDB" id="10584841at2759"/>